<dbReference type="Gene3D" id="3.30.200.20">
    <property type="entry name" value="Phosphorylase Kinase, domain 1"/>
    <property type="match status" value="1"/>
</dbReference>
<dbReference type="PANTHER" id="PTHR12149:SF8">
    <property type="entry name" value="PROTEIN-RIBULOSAMINE 3-KINASE"/>
    <property type="match status" value="1"/>
</dbReference>
<dbReference type="InterPro" id="IPR011009">
    <property type="entry name" value="Kinase-like_dom_sf"/>
</dbReference>
<comment type="caution">
    <text evidence="2">The sequence shown here is derived from an EMBL/GenBank/DDBJ whole genome shotgun (WGS) entry which is preliminary data.</text>
</comment>
<dbReference type="EMBL" id="DXEM01000007">
    <property type="protein sequence ID" value="HIX66995.1"/>
    <property type="molecule type" value="Genomic_DNA"/>
</dbReference>
<reference evidence="2" key="2">
    <citation type="submission" date="2021-04" db="EMBL/GenBank/DDBJ databases">
        <authorList>
            <person name="Gilroy R."/>
        </authorList>
    </citation>
    <scope>NUCLEOTIDE SEQUENCE</scope>
    <source>
        <strain evidence="2">CHK191-13928</strain>
    </source>
</reference>
<dbReference type="AlphaFoldDB" id="A0A9D1WVV2"/>
<evidence type="ECO:0000256" key="1">
    <source>
        <dbReference type="PIRNR" id="PIRNR006221"/>
    </source>
</evidence>
<reference evidence="2" key="1">
    <citation type="journal article" date="2021" name="PeerJ">
        <title>Extensive microbial diversity within the chicken gut microbiome revealed by metagenomics and culture.</title>
        <authorList>
            <person name="Gilroy R."/>
            <person name="Ravi A."/>
            <person name="Getino M."/>
            <person name="Pursley I."/>
            <person name="Horton D.L."/>
            <person name="Alikhan N.F."/>
            <person name="Baker D."/>
            <person name="Gharbi K."/>
            <person name="Hall N."/>
            <person name="Watson M."/>
            <person name="Adriaenssens E.M."/>
            <person name="Foster-Nyarko E."/>
            <person name="Jarju S."/>
            <person name="Secka A."/>
            <person name="Antonio M."/>
            <person name="Oren A."/>
            <person name="Chaudhuri R.R."/>
            <person name="La Ragione R."/>
            <person name="Hildebrand F."/>
            <person name="Pallen M.J."/>
        </authorList>
    </citation>
    <scope>NUCLEOTIDE SEQUENCE</scope>
    <source>
        <strain evidence="2">CHK191-13928</strain>
    </source>
</reference>
<name>A0A9D1WVV2_9FIRM</name>
<organism evidence="2 3">
    <name type="scientific">Candidatus Anaerostipes excrementavium</name>
    <dbReference type="NCBI Taxonomy" id="2838463"/>
    <lineage>
        <taxon>Bacteria</taxon>
        <taxon>Bacillati</taxon>
        <taxon>Bacillota</taxon>
        <taxon>Clostridia</taxon>
        <taxon>Lachnospirales</taxon>
        <taxon>Lachnospiraceae</taxon>
        <taxon>Anaerostipes</taxon>
    </lineage>
</organism>
<dbReference type="SUPFAM" id="SSF56112">
    <property type="entry name" value="Protein kinase-like (PK-like)"/>
    <property type="match status" value="1"/>
</dbReference>
<evidence type="ECO:0000313" key="2">
    <source>
        <dbReference type="EMBL" id="HIX66995.1"/>
    </source>
</evidence>
<dbReference type="InterPro" id="IPR016477">
    <property type="entry name" value="Fructo-/Ketosamine-3-kinase"/>
</dbReference>
<keyword evidence="1 2" id="KW-0418">Kinase</keyword>
<sequence>MGILKQDYGSMEEAIWELYGSKVSILKEEPVYGGDINDACKITLSTGQKVFVKRNSAVNHKFFTTEALGLYALKETGEIGVPEILAGGVDVAKGISFLMMEYLESVSKREDYWETFGHQLAMVHQAECRYFVNSKEGCYGFLEDNFIGAAPQKNTPKGNWIDFYRECRLLPQIQMAKHYFTLDTLGQFEQLLEHLEDYLREPEFPSLLHGDLWGGNVICGNDGRAWLIDPAVYVGDFETDLAMTQLFGSFPARFYGAYHEINPIPKEYDERRDLYQLYHLLNHLNLFGRSYLRSVIGILEKYVSGGSL</sequence>
<dbReference type="PIRSF" id="PIRSF006221">
    <property type="entry name" value="Ketosamine-3-kinase"/>
    <property type="match status" value="1"/>
</dbReference>
<dbReference type="Gene3D" id="3.90.1200.10">
    <property type="match status" value="1"/>
</dbReference>
<protein>
    <submittedName>
        <fullName evidence="2">Fructosamine kinase family protein</fullName>
    </submittedName>
</protein>
<keyword evidence="1" id="KW-0808">Transferase</keyword>
<gene>
    <name evidence="2" type="ORF">H9735_02565</name>
</gene>
<accession>A0A9D1WVV2</accession>
<evidence type="ECO:0000313" key="3">
    <source>
        <dbReference type="Proteomes" id="UP000886721"/>
    </source>
</evidence>
<dbReference type="PANTHER" id="PTHR12149">
    <property type="entry name" value="FRUCTOSAMINE 3 KINASE-RELATED PROTEIN"/>
    <property type="match status" value="1"/>
</dbReference>
<proteinExistence type="inferred from homology"/>
<dbReference type="Proteomes" id="UP000886721">
    <property type="component" value="Unassembled WGS sequence"/>
</dbReference>
<dbReference type="GO" id="GO:0016301">
    <property type="term" value="F:kinase activity"/>
    <property type="evidence" value="ECO:0007669"/>
    <property type="project" value="UniProtKB-UniRule"/>
</dbReference>
<comment type="similarity">
    <text evidence="1">Belongs to the fructosamine kinase family.</text>
</comment>
<dbReference type="Pfam" id="PF03881">
    <property type="entry name" value="Fructosamin_kin"/>
    <property type="match status" value="1"/>
</dbReference>